<proteinExistence type="evidence at transcript level"/>
<name>A0A023G9U5_AMBTT</name>
<evidence type="ECO:0000313" key="1">
    <source>
        <dbReference type="EMBL" id="JAC29450.1"/>
    </source>
</evidence>
<protein>
    <submittedName>
        <fullName evidence="1">Uncharacterized protein</fullName>
    </submittedName>
</protein>
<feature type="non-terminal residue" evidence="1">
    <location>
        <position position="1"/>
    </location>
</feature>
<organism evidence="1">
    <name type="scientific">Amblyomma triste</name>
    <name type="common">Neotropical tick</name>
    <dbReference type="NCBI Taxonomy" id="251400"/>
    <lineage>
        <taxon>Eukaryota</taxon>
        <taxon>Metazoa</taxon>
        <taxon>Ecdysozoa</taxon>
        <taxon>Arthropoda</taxon>
        <taxon>Chelicerata</taxon>
        <taxon>Arachnida</taxon>
        <taxon>Acari</taxon>
        <taxon>Parasitiformes</taxon>
        <taxon>Ixodida</taxon>
        <taxon>Ixodoidea</taxon>
        <taxon>Ixodidae</taxon>
        <taxon>Amblyomminae</taxon>
        <taxon>Amblyomma</taxon>
    </lineage>
</organism>
<reference evidence="1" key="1">
    <citation type="submission" date="2014-03" db="EMBL/GenBank/DDBJ databases">
        <title>The sialotranscriptome of Amblyomma triste, Amblyomma parvum and Amblyomma cajennense ticks, uncovered by 454-based RNA-seq.</title>
        <authorList>
            <person name="Garcia G.R."/>
            <person name="Gardinassi L.G."/>
            <person name="Ribeiro J.M."/>
            <person name="Anatriello E."/>
            <person name="Ferreira B.R."/>
            <person name="Moreira H.N."/>
            <person name="Mafra C."/>
            <person name="Olegario M.M."/>
            <person name="Szabo P.J."/>
            <person name="Miranda-Santos I.K."/>
            <person name="Maruyama S.R."/>
        </authorList>
    </citation>
    <scope>NUCLEOTIDE SEQUENCE</scope>
    <source>
        <strain evidence="1">Mato Grasso do Sul</strain>
        <tissue evidence="1">Salivary glands</tissue>
    </source>
</reference>
<dbReference type="EMBL" id="GBBM01005968">
    <property type="protein sequence ID" value="JAC29450.1"/>
    <property type="molecule type" value="mRNA"/>
</dbReference>
<sequence>TVTSENVIDAFKMKLSLGIALILFTSNDFIFTSANFHHASGKCCGTRPRRTPLSFCRYYCQKNGQWYFGNYKNGGTSSCHLPTQENPDNLGACCNGECVKPGTCKS</sequence>
<accession>A0A023G9U5</accession>
<dbReference type="AlphaFoldDB" id="A0A023G9U5"/>